<reference evidence="4" key="1">
    <citation type="journal article" date="2019" name="Int. J. Syst. Evol. Microbiol.">
        <title>The Global Catalogue of Microorganisms (GCM) 10K type strain sequencing project: providing services to taxonomists for standard genome sequencing and annotation.</title>
        <authorList>
            <consortium name="The Broad Institute Genomics Platform"/>
            <consortium name="The Broad Institute Genome Sequencing Center for Infectious Disease"/>
            <person name="Wu L."/>
            <person name="Ma J."/>
        </authorList>
    </citation>
    <scope>NUCLEOTIDE SEQUENCE [LARGE SCALE GENOMIC DNA]</scope>
    <source>
        <strain evidence="4">KCTC 42424</strain>
    </source>
</reference>
<protein>
    <submittedName>
        <fullName evidence="3">Tyrosine-type recombinase/integrase</fullName>
    </submittedName>
</protein>
<dbReference type="Proteomes" id="UP001595722">
    <property type="component" value="Unassembled WGS sequence"/>
</dbReference>
<dbReference type="Pfam" id="PF00589">
    <property type="entry name" value="Phage_integrase"/>
    <property type="match status" value="1"/>
</dbReference>
<dbReference type="SUPFAM" id="SSF56349">
    <property type="entry name" value="DNA breaking-rejoining enzymes"/>
    <property type="match status" value="1"/>
</dbReference>
<evidence type="ECO:0000256" key="1">
    <source>
        <dbReference type="ARBA" id="ARBA00023172"/>
    </source>
</evidence>
<comment type="caution">
    <text evidence="3">The sequence shown here is derived from an EMBL/GenBank/DDBJ whole genome shotgun (WGS) entry which is preliminary data.</text>
</comment>
<accession>A0ABV7VQ27</accession>
<evidence type="ECO:0000259" key="2">
    <source>
        <dbReference type="Pfam" id="PF00589"/>
    </source>
</evidence>
<gene>
    <name evidence="3" type="ORF">ACFOMG_05725</name>
</gene>
<dbReference type="EMBL" id="JBHRYB010000005">
    <property type="protein sequence ID" value="MFC3679610.1"/>
    <property type="molecule type" value="Genomic_DNA"/>
</dbReference>
<evidence type="ECO:0000313" key="3">
    <source>
        <dbReference type="EMBL" id="MFC3679610.1"/>
    </source>
</evidence>
<dbReference type="InterPro" id="IPR002104">
    <property type="entry name" value="Integrase_catalytic"/>
</dbReference>
<keyword evidence="4" id="KW-1185">Reference proteome</keyword>
<feature type="domain" description="Tyr recombinase" evidence="2">
    <location>
        <begin position="31"/>
        <end position="203"/>
    </location>
</feature>
<dbReference type="RefSeq" id="WP_376865346.1">
    <property type="nucleotide sequence ID" value="NZ_JBHRYB010000005.1"/>
</dbReference>
<evidence type="ECO:0000313" key="4">
    <source>
        <dbReference type="Proteomes" id="UP001595722"/>
    </source>
</evidence>
<keyword evidence="1" id="KW-0233">DNA recombination</keyword>
<proteinExistence type="predicted"/>
<sequence>MDQAISLGLCKDNLAEMALAPVYKVRRQRMNKETFQWLLENSDAWVRCALLLVVVTLQRLSDLVSIRKDDIRNGRLYVIQKKTKKYDAAYIAIEITPGLQEVIDACLALPYPGSYLLRKKPTPLNWRGQRVQNRTERTQVIGKTLSTKVTRLINRCPHVQYLTPAERPSFHELRAYGIKLYQDHKLNSQPLAGHSSERQHKNYDSRHEDIRWVEIDASLPLDAVVGSETSS</sequence>
<organism evidence="3 4">
    <name type="scientific">Bacterioplanoides pacificum</name>
    <dbReference type="NCBI Taxonomy" id="1171596"/>
    <lineage>
        <taxon>Bacteria</taxon>
        <taxon>Pseudomonadati</taxon>
        <taxon>Pseudomonadota</taxon>
        <taxon>Gammaproteobacteria</taxon>
        <taxon>Oceanospirillales</taxon>
        <taxon>Oceanospirillaceae</taxon>
        <taxon>Bacterioplanoides</taxon>
    </lineage>
</organism>
<dbReference type="InterPro" id="IPR011010">
    <property type="entry name" value="DNA_brk_join_enz"/>
</dbReference>
<dbReference type="InterPro" id="IPR013762">
    <property type="entry name" value="Integrase-like_cat_sf"/>
</dbReference>
<name>A0ABV7VQ27_9GAMM</name>
<dbReference type="Gene3D" id="1.10.443.10">
    <property type="entry name" value="Intergrase catalytic core"/>
    <property type="match status" value="1"/>
</dbReference>